<dbReference type="RefSeq" id="WP_004917255.1">
    <property type="nucleotide sequence ID" value="NZ_DS607662.1"/>
</dbReference>
<reference evidence="4" key="1">
    <citation type="submission" date="2008-04" db="EMBL/GenBank/DDBJ databases">
        <title>Draft genome sequence of Providencia stuartii (ATCC 25827).</title>
        <authorList>
            <person name="Sudarsanam P."/>
            <person name="Ley R."/>
            <person name="Guruge J."/>
            <person name="Turnbaugh P.J."/>
            <person name="Mahowald M."/>
            <person name="Liep D."/>
            <person name="Gordon J."/>
        </authorList>
    </citation>
    <scope>NUCLEOTIDE SEQUENCE [LARGE SCALE GENOMIC DNA]</scope>
    <source>
        <strain evidence="4">ATCC 25827</strain>
    </source>
</reference>
<name>A0AA87CSH4_PROST</name>
<keyword evidence="1" id="KW-0175">Coiled coil</keyword>
<evidence type="ECO:0000313" key="3">
    <source>
        <dbReference type="EMBL" id="EDU60931.1"/>
    </source>
</evidence>
<keyword evidence="2" id="KW-1133">Transmembrane helix</keyword>
<feature type="transmembrane region" description="Helical" evidence="2">
    <location>
        <begin position="265"/>
        <end position="284"/>
    </location>
</feature>
<keyword evidence="2" id="KW-0812">Transmembrane</keyword>
<evidence type="ECO:0000313" key="4">
    <source>
        <dbReference type="Proteomes" id="UP000004506"/>
    </source>
</evidence>
<gene>
    <name evidence="3" type="ORF">PROSTU_00912</name>
</gene>
<accession>A0AA87CSH4</accession>
<sequence length="458" mass="52639">MYVHWHSNPPKLEADALESLESRVFSEALVGYDRSFKNQCALPIELRKLGLQHDNIQEVMNNWRTWKIKYKKQIDHVVGYEEAFVDKILSQIPEISPADVVPQFHFIDDNGGNRYIDFMIVNESKGYFLPIELDGTYKDTNHQRWKDFLVRQNSLITKFGMVLRFSNKQMIWESSEVVAKIRQTLHLQSTNKVTEESKVRERERLMEWYEKKINELERSSHNHKSIEDEINQLRTLVEEIRAPQQQAPIKELVTNQKVSGSKSSFWLGISVALSTVLVGVIFLWTKSEVPDFNELKQPIDDRGAAISIMNASGESMIEIDNLTGSNGNDVKTDDKKSIHEWEEVNVDEAVPTRAGELHKQGAIATSQAKSLVGTYQVVCGVVKEVKAYSKGTYLNFEYPSPNTTFRAVVWDSDADNVLRYGEQFQHFLNQRLCISGDITSFNGQPQIIVKYNNQIEIF</sequence>
<dbReference type="EMBL" id="ABJD02000085">
    <property type="protein sequence ID" value="EDU60931.1"/>
    <property type="molecule type" value="Genomic_DNA"/>
</dbReference>
<feature type="coiled-coil region" evidence="1">
    <location>
        <begin position="199"/>
        <end position="236"/>
    </location>
</feature>
<reference evidence="4" key="2">
    <citation type="submission" date="2008-04" db="EMBL/GenBank/DDBJ databases">
        <title>Draft genome sequence of Providencia stuartii(ATCC 25827).</title>
        <authorList>
            <person name="Sudarsanam P."/>
            <person name="Ley R."/>
            <person name="Guruge J."/>
            <person name="Turnbaugh P.J."/>
            <person name="Mahowald M."/>
            <person name="Liep D."/>
            <person name="Gordon J."/>
        </authorList>
    </citation>
    <scope>NUCLEOTIDE SEQUENCE [LARGE SCALE GENOMIC DNA]</scope>
    <source>
        <strain evidence="4">ATCC 25827</strain>
    </source>
</reference>
<proteinExistence type="predicted"/>
<evidence type="ECO:0000256" key="2">
    <source>
        <dbReference type="SAM" id="Phobius"/>
    </source>
</evidence>
<protein>
    <submittedName>
        <fullName evidence="3">Nucleic acid-binding domain protein</fullName>
    </submittedName>
</protein>
<evidence type="ECO:0000256" key="1">
    <source>
        <dbReference type="SAM" id="Coils"/>
    </source>
</evidence>
<comment type="caution">
    <text evidence="3">The sequence shown here is derived from an EMBL/GenBank/DDBJ whole genome shotgun (WGS) entry which is preliminary data.</text>
</comment>
<keyword evidence="2" id="KW-0472">Membrane</keyword>
<dbReference type="Proteomes" id="UP000004506">
    <property type="component" value="Unassembled WGS sequence"/>
</dbReference>
<organism evidence="3 4">
    <name type="scientific">Providencia stuartii ATCC 25827</name>
    <dbReference type="NCBI Taxonomy" id="471874"/>
    <lineage>
        <taxon>Bacteria</taxon>
        <taxon>Pseudomonadati</taxon>
        <taxon>Pseudomonadota</taxon>
        <taxon>Gammaproteobacteria</taxon>
        <taxon>Enterobacterales</taxon>
        <taxon>Morganellaceae</taxon>
        <taxon>Providencia</taxon>
    </lineage>
</organism>
<reference evidence="3 4" key="3">
    <citation type="submission" date="2008-05" db="EMBL/GenBank/DDBJ databases">
        <authorList>
            <person name="Fulton L."/>
            <person name="Clifton S."/>
            <person name="Fulton B."/>
            <person name="Xu J."/>
            <person name="Minx P."/>
            <person name="Pepin K.H."/>
            <person name="Johnson M."/>
            <person name="Thiruvilangam P."/>
            <person name="Bhonagiri V."/>
            <person name="Nash W.E."/>
            <person name="Mardis E.R."/>
            <person name="Wilson R.K."/>
        </authorList>
    </citation>
    <scope>NUCLEOTIDE SEQUENCE [LARGE SCALE GENOMIC DNA]</scope>
    <source>
        <strain evidence="3 4">ATCC 25827</strain>
    </source>
</reference>
<dbReference type="AlphaFoldDB" id="A0AA87CSH4"/>